<accession>A0A953N7Y2</accession>
<evidence type="ECO:0000313" key="6">
    <source>
        <dbReference type="EMBL" id="MBZ1349223.1"/>
    </source>
</evidence>
<dbReference type="Pfam" id="PF02674">
    <property type="entry name" value="Colicin_V"/>
    <property type="match status" value="1"/>
</dbReference>
<dbReference type="InterPro" id="IPR052719">
    <property type="entry name" value="CvpA-like"/>
</dbReference>
<keyword evidence="2 5" id="KW-0812">Transmembrane</keyword>
<dbReference type="InterPro" id="IPR003825">
    <property type="entry name" value="Colicin-V_CvpA"/>
</dbReference>
<gene>
    <name evidence="6" type="ORF">KZZ10_01060</name>
</gene>
<keyword evidence="7" id="KW-1185">Reference proteome</keyword>
<evidence type="ECO:0000256" key="4">
    <source>
        <dbReference type="ARBA" id="ARBA00023136"/>
    </source>
</evidence>
<evidence type="ECO:0000256" key="3">
    <source>
        <dbReference type="ARBA" id="ARBA00022989"/>
    </source>
</evidence>
<dbReference type="PANTHER" id="PTHR36926:SF1">
    <property type="entry name" value="COLICIN V PRODUCTION PROTEIN"/>
    <property type="match status" value="1"/>
</dbReference>
<dbReference type="EMBL" id="JAHXRI010000001">
    <property type="protein sequence ID" value="MBZ1349223.1"/>
    <property type="molecule type" value="Genomic_DNA"/>
</dbReference>
<comment type="caution">
    <text evidence="6">The sequence shown here is derived from an EMBL/GenBank/DDBJ whole genome shotgun (WGS) entry which is preliminary data.</text>
</comment>
<evidence type="ECO:0000313" key="7">
    <source>
        <dbReference type="Proteomes" id="UP000739565"/>
    </source>
</evidence>
<feature type="transmembrane region" description="Helical" evidence="5">
    <location>
        <begin position="65"/>
        <end position="89"/>
    </location>
</feature>
<comment type="subcellular location">
    <subcellularLocation>
        <location evidence="1">Membrane</location>
        <topology evidence="1">Multi-pass membrane protein</topology>
    </subcellularLocation>
</comment>
<dbReference type="GO" id="GO:0009403">
    <property type="term" value="P:toxin biosynthetic process"/>
    <property type="evidence" value="ECO:0007669"/>
    <property type="project" value="InterPro"/>
</dbReference>
<feature type="transmembrane region" description="Helical" evidence="5">
    <location>
        <begin position="101"/>
        <end position="123"/>
    </location>
</feature>
<protein>
    <submittedName>
        <fullName evidence="6">CvpA family protein</fullName>
    </submittedName>
</protein>
<feature type="transmembrane region" description="Helical" evidence="5">
    <location>
        <begin position="6"/>
        <end position="21"/>
    </location>
</feature>
<dbReference type="AlphaFoldDB" id="A0A953N7Y2"/>
<dbReference type="Proteomes" id="UP000739565">
    <property type="component" value="Unassembled WGS sequence"/>
</dbReference>
<feature type="transmembrane region" description="Helical" evidence="5">
    <location>
        <begin position="28"/>
        <end position="45"/>
    </location>
</feature>
<evidence type="ECO:0000256" key="5">
    <source>
        <dbReference type="SAM" id="Phobius"/>
    </source>
</evidence>
<dbReference type="RefSeq" id="WP_259659635.1">
    <property type="nucleotide sequence ID" value="NZ_JAHXRI010000001.1"/>
</dbReference>
<evidence type="ECO:0000256" key="1">
    <source>
        <dbReference type="ARBA" id="ARBA00004141"/>
    </source>
</evidence>
<organism evidence="6 7">
    <name type="scientific">Zwartia hollandica</name>
    <dbReference type="NCBI Taxonomy" id="324606"/>
    <lineage>
        <taxon>Bacteria</taxon>
        <taxon>Pseudomonadati</taxon>
        <taxon>Pseudomonadota</taxon>
        <taxon>Betaproteobacteria</taxon>
        <taxon>Burkholderiales</taxon>
        <taxon>Alcaligenaceae</taxon>
        <taxon>Zwartia</taxon>
    </lineage>
</organism>
<evidence type="ECO:0000256" key="2">
    <source>
        <dbReference type="ARBA" id="ARBA00022692"/>
    </source>
</evidence>
<reference evidence="6" key="1">
    <citation type="submission" date="2021-07" db="EMBL/GenBank/DDBJ databases">
        <title>New genus and species of the family Alcaligenaceae.</title>
        <authorList>
            <person name="Hahn M.W."/>
        </authorList>
    </citation>
    <scope>NUCLEOTIDE SEQUENCE</scope>
    <source>
        <strain evidence="6">LF4-65</strain>
    </source>
</reference>
<keyword evidence="4 5" id="KW-0472">Membrane</keyword>
<keyword evidence="3 5" id="KW-1133">Transmembrane helix</keyword>
<dbReference type="PANTHER" id="PTHR36926">
    <property type="entry name" value="COLICIN V PRODUCTION PROTEIN"/>
    <property type="match status" value="1"/>
</dbReference>
<dbReference type="GO" id="GO:0016020">
    <property type="term" value="C:membrane"/>
    <property type="evidence" value="ECO:0007669"/>
    <property type="project" value="UniProtKB-SubCell"/>
</dbReference>
<name>A0A953N7Y2_9BURK</name>
<sequence length="162" mass="17519">MTGFDFVLIAILGVSAVLGLLRGLLKEVLSLVAYISAFLAAIWWGPEVSDWVEAWITQSFLRMAVSYLGIFIAVLLTLGLVNMTLSALISKTGLTPADHGLGGLFGLVRGALFVLILVTLAGYTPLPNESWWKNAMFSAQVVSAVQQIKVRLPEPIAGWLPY</sequence>
<proteinExistence type="predicted"/>